<dbReference type="RefSeq" id="WP_022421009.1">
    <property type="nucleotide sequence ID" value="NZ_FR898611.1"/>
</dbReference>
<organism evidence="1 2">
    <name type="scientific">Amedibacillus dolichus CAG:375</name>
    <dbReference type="NCBI Taxonomy" id="1263076"/>
    <lineage>
        <taxon>Bacteria</taxon>
        <taxon>Bacillati</taxon>
        <taxon>Bacillota</taxon>
        <taxon>Erysipelotrichia</taxon>
        <taxon>Erysipelotrichales</taxon>
        <taxon>Erysipelotrichaceae</taxon>
        <taxon>Amedibacillus</taxon>
    </lineage>
</organism>
<sequence length="62" mass="7481">MKCFIDIAAYGSFFYEIIKSYEHQHITQMTPDTVYLQKIKLPIARARKNEVSEQIRKYVRLR</sequence>
<gene>
    <name evidence="1" type="ORF">BN631_01843</name>
</gene>
<name>R7G8F0_9FIRM</name>
<proteinExistence type="predicted"/>
<reference evidence="1" key="1">
    <citation type="submission" date="2012-11" db="EMBL/GenBank/DDBJ databases">
        <title>Dependencies among metagenomic species, viruses, plasmids and units of genetic variation.</title>
        <authorList>
            <person name="Nielsen H.B."/>
            <person name="Almeida M."/>
            <person name="Juncker A.S."/>
            <person name="Rasmussen S."/>
            <person name="Li J."/>
            <person name="Sunagawa S."/>
            <person name="Plichta D."/>
            <person name="Gautier L."/>
            <person name="Le Chatelier E."/>
            <person name="Peletier E."/>
            <person name="Bonde I."/>
            <person name="Nielsen T."/>
            <person name="Manichanh C."/>
            <person name="Arumugam M."/>
            <person name="Batto J."/>
            <person name="Santos M.B.Q.D."/>
            <person name="Blom N."/>
            <person name="Borruel N."/>
            <person name="Burgdorf K.S."/>
            <person name="Boumezbeur F."/>
            <person name="Casellas F."/>
            <person name="Dore J."/>
            <person name="Guarner F."/>
            <person name="Hansen T."/>
            <person name="Hildebrand F."/>
            <person name="Kaas R.S."/>
            <person name="Kennedy S."/>
            <person name="Kristiansen K."/>
            <person name="Kultima J.R."/>
            <person name="Leonard P."/>
            <person name="Levenez F."/>
            <person name="Lund O."/>
            <person name="Moumen B."/>
            <person name="Le Paslier D."/>
            <person name="Pons N."/>
            <person name="Pedersen O."/>
            <person name="Prifti E."/>
            <person name="Qin J."/>
            <person name="Raes J."/>
            <person name="Tap J."/>
            <person name="Tims S."/>
            <person name="Ussery D.W."/>
            <person name="Yamada T."/>
            <person name="MetaHit consortium"/>
            <person name="Renault P."/>
            <person name="Sicheritz-Ponten T."/>
            <person name="Bork P."/>
            <person name="Wang J."/>
            <person name="Brunak S."/>
            <person name="Ehrlich S.D."/>
        </authorList>
    </citation>
    <scope>NUCLEOTIDE SEQUENCE [LARGE SCALE GENOMIC DNA]</scope>
</reference>
<dbReference type="Proteomes" id="UP000018093">
    <property type="component" value="Unassembled WGS sequence"/>
</dbReference>
<comment type="caution">
    <text evidence="1">The sequence shown here is derived from an EMBL/GenBank/DDBJ whole genome shotgun (WGS) entry which is preliminary data.</text>
</comment>
<dbReference type="AlphaFoldDB" id="R7G8F0"/>
<dbReference type="GO" id="GO:0003677">
    <property type="term" value="F:DNA binding"/>
    <property type="evidence" value="ECO:0007669"/>
    <property type="project" value="UniProtKB-KW"/>
</dbReference>
<dbReference type="EMBL" id="CBIN010000255">
    <property type="protein sequence ID" value="CDE23425.1"/>
    <property type="molecule type" value="Genomic_DNA"/>
</dbReference>
<evidence type="ECO:0000313" key="1">
    <source>
        <dbReference type="EMBL" id="CDE23425.1"/>
    </source>
</evidence>
<evidence type="ECO:0000313" key="2">
    <source>
        <dbReference type="Proteomes" id="UP000018093"/>
    </source>
</evidence>
<accession>R7G8F0</accession>
<protein>
    <submittedName>
        <fullName evidence="1">LytTr DNA-binding domain protein</fullName>
    </submittedName>
</protein>
<keyword evidence="1" id="KW-0238">DNA-binding</keyword>